<dbReference type="AlphaFoldDB" id="A0A0R1QN26"/>
<name>A0A0R1QN26_9LACO</name>
<keyword evidence="3" id="KW-1185">Reference proteome</keyword>
<organism evidence="2 3">
    <name type="scientific">Companilactobacillus mindensis DSM 14500</name>
    <dbReference type="NCBI Taxonomy" id="1423770"/>
    <lineage>
        <taxon>Bacteria</taxon>
        <taxon>Bacillati</taxon>
        <taxon>Bacillota</taxon>
        <taxon>Bacilli</taxon>
        <taxon>Lactobacillales</taxon>
        <taxon>Lactobacillaceae</taxon>
        <taxon>Companilactobacillus</taxon>
    </lineage>
</organism>
<evidence type="ECO:0000313" key="3">
    <source>
        <dbReference type="Proteomes" id="UP000050872"/>
    </source>
</evidence>
<comment type="caution">
    <text evidence="2">The sequence shown here is derived from an EMBL/GenBank/DDBJ whole genome shotgun (WGS) entry which is preliminary data.</text>
</comment>
<keyword evidence="1" id="KW-1133">Transmembrane helix</keyword>
<sequence length="69" mass="8120">MNKQFYKTINFWYGVTMLVVGLIFIDHSVKSTWILVDAIFIISAIVFFLLALFRKPKPKKTEEDRNPLL</sequence>
<dbReference type="OrthoDB" id="2316325at2"/>
<dbReference type="EMBL" id="AZEZ01000076">
    <property type="protein sequence ID" value="KRL43589.1"/>
    <property type="molecule type" value="Genomic_DNA"/>
</dbReference>
<dbReference type="RefSeq" id="WP_057888230.1">
    <property type="nucleotide sequence ID" value="NZ_AZEZ01000076.1"/>
</dbReference>
<keyword evidence="1" id="KW-0812">Transmembrane</keyword>
<keyword evidence="1" id="KW-0472">Membrane</keyword>
<evidence type="ECO:0000313" key="2">
    <source>
        <dbReference type="EMBL" id="KRL43589.1"/>
    </source>
</evidence>
<dbReference type="Proteomes" id="UP000050872">
    <property type="component" value="Unassembled WGS sequence"/>
</dbReference>
<feature type="transmembrane region" description="Helical" evidence="1">
    <location>
        <begin position="9"/>
        <end position="25"/>
    </location>
</feature>
<proteinExistence type="predicted"/>
<reference evidence="2 3" key="1">
    <citation type="journal article" date="2015" name="Genome Announc.">
        <title>Expanding the biotechnology potential of lactobacilli through comparative genomics of 213 strains and associated genera.</title>
        <authorList>
            <person name="Sun Z."/>
            <person name="Harris H.M."/>
            <person name="McCann A."/>
            <person name="Guo C."/>
            <person name="Argimon S."/>
            <person name="Zhang W."/>
            <person name="Yang X."/>
            <person name="Jeffery I.B."/>
            <person name="Cooney J.C."/>
            <person name="Kagawa T.F."/>
            <person name="Liu W."/>
            <person name="Song Y."/>
            <person name="Salvetti E."/>
            <person name="Wrobel A."/>
            <person name="Rasinkangas P."/>
            <person name="Parkhill J."/>
            <person name="Rea M.C."/>
            <person name="O'Sullivan O."/>
            <person name="Ritari J."/>
            <person name="Douillard F.P."/>
            <person name="Paul Ross R."/>
            <person name="Yang R."/>
            <person name="Briner A.E."/>
            <person name="Felis G.E."/>
            <person name="de Vos W.M."/>
            <person name="Barrangou R."/>
            <person name="Klaenhammer T.R."/>
            <person name="Caufield P.W."/>
            <person name="Cui Y."/>
            <person name="Zhang H."/>
            <person name="O'Toole P.W."/>
        </authorList>
    </citation>
    <scope>NUCLEOTIDE SEQUENCE [LARGE SCALE GENOMIC DNA]</scope>
    <source>
        <strain evidence="2 3">DSM 14500</strain>
    </source>
</reference>
<protein>
    <submittedName>
        <fullName evidence="2">Uncharacterized protein</fullName>
    </submittedName>
</protein>
<feature type="transmembrane region" description="Helical" evidence="1">
    <location>
        <begin position="31"/>
        <end position="53"/>
    </location>
</feature>
<accession>A0A0R1QN26</accession>
<dbReference type="PATRIC" id="fig|1423770.3.peg.755"/>
<gene>
    <name evidence="2" type="ORF">FD29_GL000734</name>
</gene>
<evidence type="ECO:0000256" key="1">
    <source>
        <dbReference type="SAM" id="Phobius"/>
    </source>
</evidence>